<evidence type="ECO:0000256" key="8">
    <source>
        <dbReference type="ARBA" id="ARBA00022777"/>
    </source>
</evidence>
<dbReference type="PROSITE" id="PS50109">
    <property type="entry name" value="HIS_KIN"/>
    <property type="match status" value="1"/>
</dbReference>
<comment type="caution">
    <text evidence="13">The sequence shown here is derived from an EMBL/GenBank/DDBJ whole genome shotgun (WGS) entry which is preliminary data.</text>
</comment>
<dbReference type="SUPFAM" id="SSF47384">
    <property type="entry name" value="Homodimeric domain of signal transducing histidine kinase"/>
    <property type="match status" value="1"/>
</dbReference>
<dbReference type="InterPro" id="IPR036097">
    <property type="entry name" value="HisK_dim/P_sf"/>
</dbReference>
<dbReference type="GO" id="GO:0016301">
    <property type="term" value="F:kinase activity"/>
    <property type="evidence" value="ECO:0007669"/>
    <property type="project" value="UniProtKB-KW"/>
</dbReference>
<dbReference type="EMBL" id="BSOY01000012">
    <property type="protein sequence ID" value="GLS00889.1"/>
    <property type="molecule type" value="Genomic_DNA"/>
</dbReference>
<feature type="domain" description="Histidine kinase" evidence="12">
    <location>
        <begin position="261"/>
        <end position="516"/>
    </location>
</feature>
<dbReference type="PANTHER" id="PTHR44936:SF10">
    <property type="entry name" value="SENSOR PROTEIN RSTB"/>
    <property type="match status" value="1"/>
</dbReference>
<accession>A0ABQ6BHJ0</accession>
<keyword evidence="11" id="KW-0472">Membrane</keyword>
<feature type="transmembrane region" description="Helical" evidence="11">
    <location>
        <begin position="206"/>
        <end position="226"/>
    </location>
</feature>
<keyword evidence="8 13" id="KW-0418">Kinase</keyword>
<keyword evidence="6" id="KW-0808">Transferase</keyword>
<organism evidence="13 14">
    <name type="scientific">Brevundimonas denitrificans</name>
    <dbReference type="NCBI Taxonomy" id="1443434"/>
    <lineage>
        <taxon>Bacteria</taxon>
        <taxon>Pseudomonadati</taxon>
        <taxon>Pseudomonadota</taxon>
        <taxon>Alphaproteobacteria</taxon>
        <taxon>Caulobacterales</taxon>
        <taxon>Caulobacteraceae</taxon>
        <taxon>Brevundimonas</taxon>
    </lineage>
</organism>
<evidence type="ECO:0000259" key="12">
    <source>
        <dbReference type="PROSITE" id="PS50109"/>
    </source>
</evidence>
<evidence type="ECO:0000256" key="7">
    <source>
        <dbReference type="ARBA" id="ARBA00022741"/>
    </source>
</evidence>
<keyword evidence="11" id="KW-1133">Transmembrane helix</keyword>
<gene>
    <name evidence="13" type="ORF">GCM10007859_08980</name>
</gene>
<feature type="transmembrane region" description="Helical" evidence="11">
    <location>
        <begin position="147"/>
        <end position="166"/>
    </location>
</feature>
<dbReference type="InterPro" id="IPR003594">
    <property type="entry name" value="HATPase_dom"/>
</dbReference>
<dbReference type="SUPFAM" id="SSF55874">
    <property type="entry name" value="ATPase domain of HSP90 chaperone/DNA topoisomerase II/histidine kinase"/>
    <property type="match status" value="1"/>
</dbReference>
<comment type="subcellular location">
    <subcellularLocation>
        <location evidence="2">Cell membrane</location>
        <topology evidence="2">Multi-pass membrane protein</topology>
    </subcellularLocation>
</comment>
<keyword evidence="4" id="KW-1003">Cell membrane</keyword>
<feature type="transmembrane region" description="Helical" evidence="11">
    <location>
        <begin position="91"/>
        <end position="111"/>
    </location>
</feature>
<dbReference type="Pfam" id="PF02518">
    <property type="entry name" value="HATPase_c"/>
    <property type="match status" value="1"/>
</dbReference>
<name>A0ABQ6BHJ0_9CAUL</name>
<evidence type="ECO:0000256" key="10">
    <source>
        <dbReference type="SAM" id="MobiDB-lite"/>
    </source>
</evidence>
<dbReference type="EC" id="2.7.13.3" evidence="3"/>
<dbReference type="Pfam" id="PF00512">
    <property type="entry name" value="HisKA"/>
    <property type="match status" value="1"/>
</dbReference>
<dbReference type="InterPro" id="IPR036890">
    <property type="entry name" value="HATPase_C_sf"/>
</dbReference>
<protein>
    <recommendedName>
        <fullName evidence="3">histidine kinase</fullName>
        <ecNumber evidence="3">2.7.13.3</ecNumber>
    </recommendedName>
</protein>
<dbReference type="InterPro" id="IPR050980">
    <property type="entry name" value="2C_sensor_his_kinase"/>
</dbReference>
<feature type="transmembrane region" description="Helical" evidence="11">
    <location>
        <begin position="64"/>
        <end position="85"/>
    </location>
</feature>
<evidence type="ECO:0000256" key="4">
    <source>
        <dbReference type="ARBA" id="ARBA00022475"/>
    </source>
</evidence>
<keyword evidence="9" id="KW-0067">ATP-binding</keyword>
<feature type="transmembrane region" description="Helical" evidence="11">
    <location>
        <begin position="173"/>
        <end position="194"/>
    </location>
</feature>
<evidence type="ECO:0000256" key="9">
    <source>
        <dbReference type="ARBA" id="ARBA00022840"/>
    </source>
</evidence>
<keyword evidence="7" id="KW-0547">Nucleotide-binding</keyword>
<sequence length="521" mass="55140">MAPLENAHARAQPVYRRGVSLSQEPQKPQPAPRSPSQFAPDDPGRFPGWRNLPRRSRGLSLRTLVILRWMAIAGQTATIGIATLYFHFDLPLWGCLAAIAASVAMNLNATARLKRSDGSLPDGRMTAAHLGFDILQLSVLLGLTGGLQNPFCLLLVAPVTVAAASLPGRQAALMGLLVLAATVSLFFVSLPLPWQAGTELNLPPLYKFGIGLALVTGVIFTSAYAWRVAADAEKLELALATTQDVLQREQRLAALGGLAAAAAHELGTPLATIQVVARELLRGSAKDGPAAEDAALILQQAERCRDILKRLSQQPEEGETAFAEVGLKALLEEVVEPHRGFDLDFEVSVRTASGEPAPRVRRLPEVVHGLSTLVENAADFAAGRVRVRAIIDAGFIEIEVVDDGPGFPADILPRLGEPYVTSRPQGKARRALSAQIAASVAAATPGRKGKKTTKSEPAPETIAPSQGGMGLGFFIARTLLERTGGKVFVGPGDGGPTPVKGQPKGARVAVRWPRPALEVSS</sequence>
<evidence type="ECO:0000313" key="13">
    <source>
        <dbReference type="EMBL" id="GLS00889.1"/>
    </source>
</evidence>
<comment type="catalytic activity">
    <reaction evidence="1">
        <text>ATP + protein L-histidine = ADP + protein N-phospho-L-histidine.</text>
        <dbReference type="EC" id="2.7.13.3"/>
    </reaction>
</comment>
<evidence type="ECO:0000256" key="5">
    <source>
        <dbReference type="ARBA" id="ARBA00022553"/>
    </source>
</evidence>
<dbReference type="InterPro" id="IPR003661">
    <property type="entry name" value="HisK_dim/P_dom"/>
</dbReference>
<dbReference type="Gene3D" id="3.30.565.10">
    <property type="entry name" value="Histidine kinase-like ATPase, C-terminal domain"/>
    <property type="match status" value="1"/>
</dbReference>
<dbReference type="Proteomes" id="UP001156921">
    <property type="component" value="Unassembled WGS sequence"/>
</dbReference>
<keyword evidence="5" id="KW-0597">Phosphoprotein</keyword>
<evidence type="ECO:0000256" key="3">
    <source>
        <dbReference type="ARBA" id="ARBA00012438"/>
    </source>
</evidence>
<dbReference type="Gene3D" id="1.10.287.130">
    <property type="match status" value="1"/>
</dbReference>
<evidence type="ECO:0000256" key="1">
    <source>
        <dbReference type="ARBA" id="ARBA00000085"/>
    </source>
</evidence>
<keyword evidence="14" id="KW-1185">Reference proteome</keyword>
<evidence type="ECO:0000256" key="6">
    <source>
        <dbReference type="ARBA" id="ARBA00022679"/>
    </source>
</evidence>
<evidence type="ECO:0000313" key="14">
    <source>
        <dbReference type="Proteomes" id="UP001156921"/>
    </source>
</evidence>
<dbReference type="PANTHER" id="PTHR44936">
    <property type="entry name" value="SENSOR PROTEIN CREC"/>
    <property type="match status" value="1"/>
</dbReference>
<dbReference type="CDD" id="cd00082">
    <property type="entry name" value="HisKA"/>
    <property type="match status" value="1"/>
</dbReference>
<proteinExistence type="predicted"/>
<feature type="region of interest" description="Disordered" evidence="10">
    <location>
        <begin position="442"/>
        <end position="466"/>
    </location>
</feature>
<dbReference type="PRINTS" id="PR00344">
    <property type="entry name" value="BCTRLSENSOR"/>
</dbReference>
<evidence type="ECO:0000256" key="2">
    <source>
        <dbReference type="ARBA" id="ARBA00004651"/>
    </source>
</evidence>
<dbReference type="InterPro" id="IPR005467">
    <property type="entry name" value="His_kinase_dom"/>
</dbReference>
<feature type="region of interest" description="Disordered" evidence="10">
    <location>
        <begin position="1"/>
        <end position="51"/>
    </location>
</feature>
<evidence type="ECO:0000256" key="11">
    <source>
        <dbReference type="SAM" id="Phobius"/>
    </source>
</evidence>
<dbReference type="InterPro" id="IPR004358">
    <property type="entry name" value="Sig_transdc_His_kin-like_C"/>
</dbReference>
<dbReference type="InterPro" id="IPR047770">
    <property type="entry name" value="RegB"/>
</dbReference>
<keyword evidence="11" id="KW-0812">Transmembrane</keyword>
<dbReference type="SMART" id="SM00387">
    <property type="entry name" value="HATPase_c"/>
    <property type="match status" value="1"/>
</dbReference>
<reference evidence="14" key="1">
    <citation type="journal article" date="2019" name="Int. J. Syst. Evol. Microbiol.">
        <title>The Global Catalogue of Microorganisms (GCM) 10K type strain sequencing project: providing services to taxonomists for standard genome sequencing and annotation.</title>
        <authorList>
            <consortium name="The Broad Institute Genomics Platform"/>
            <consortium name="The Broad Institute Genome Sequencing Center for Infectious Disease"/>
            <person name="Wu L."/>
            <person name="Ma J."/>
        </authorList>
    </citation>
    <scope>NUCLEOTIDE SEQUENCE [LARGE SCALE GENOMIC DNA]</scope>
    <source>
        <strain evidence="14">NBRC 110107</strain>
    </source>
</reference>
<dbReference type="NCBIfam" id="NF033792">
    <property type="entry name" value="ActS_PrrB_HisK"/>
    <property type="match status" value="1"/>
</dbReference>
<dbReference type="SMART" id="SM00388">
    <property type="entry name" value="HisKA"/>
    <property type="match status" value="1"/>
</dbReference>